<organism evidence="2 3">
    <name type="scientific">Hermanssonia centrifuga</name>
    <dbReference type="NCBI Taxonomy" id="98765"/>
    <lineage>
        <taxon>Eukaryota</taxon>
        <taxon>Fungi</taxon>
        <taxon>Dikarya</taxon>
        <taxon>Basidiomycota</taxon>
        <taxon>Agaricomycotina</taxon>
        <taxon>Agaricomycetes</taxon>
        <taxon>Polyporales</taxon>
        <taxon>Meruliaceae</taxon>
        <taxon>Hermanssonia</taxon>
    </lineage>
</organism>
<evidence type="ECO:0000259" key="1">
    <source>
        <dbReference type="PROSITE" id="PS50097"/>
    </source>
</evidence>
<protein>
    <recommendedName>
        <fullName evidence="1">BTB domain-containing protein</fullName>
    </recommendedName>
</protein>
<gene>
    <name evidence="2" type="ORF">PHLCEN_2v6930</name>
</gene>
<name>A0A2R6NXY9_9APHY</name>
<dbReference type="InterPro" id="IPR011333">
    <property type="entry name" value="SKP1/BTB/POZ_sf"/>
</dbReference>
<dbReference type="Pfam" id="PF00651">
    <property type="entry name" value="BTB"/>
    <property type="match status" value="1"/>
</dbReference>
<accession>A0A2R6NXY9</accession>
<evidence type="ECO:0000313" key="3">
    <source>
        <dbReference type="Proteomes" id="UP000186601"/>
    </source>
</evidence>
<dbReference type="CDD" id="cd18186">
    <property type="entry name" value="BTB_POZ_ZBTB_KLHL-like"/>
    <property type="match status" value="1"/>
</dbReference>
<dbReference type="AlphaFoldDB" id="A0A2R6NXY9"/>
<keyword evidence="3" id="KW-1185">Reference proteome</keyword>
<proteinExistence type="predicted"/>
<dbReference type="SUPFAM" id="SSF54695">
    <property type="entry name" value="POZ domain"/>
    <property type="match status" value="1"/>
</dbReference>
<dbReference type="OrthoDB" id="3238622at2759"/>
<dbReference type="STRING" id="98765.A0A2R6NXY9"/>
<dbReference type="Proteomes" id="UP000186601">
    <property type="component" value="Unassembled WGS sequence"/>
</dbReference>
<dbReference type="EMBL" id="MLYV02000690">
    <property type="protein sequence ID" value="PSR79629.1"/>
    <property type="molecule type" value="Genomic_DNA"/>
</dbReference>
<sequence>MHMENTETAVVCKEQSDTYHPLFSSPGADVVLGARDGVLFRVHSFTLRTTSGWFRAMFSLPQKSESEQPVVIYMDEDSAVLEALLRCVCGLAIPRMDSYDLLEPLLYAAEKYEMPGPLSIARALSMTPPLLSSPLRLFAMACRYGWEDVAKLASTSSLSLDIHSPEHRTVLQKLTSVPLLNLFEFHRNRRELLRKRLNEAPFVDDGGGASCSHCGSAVDYHTWRELKYVMVLTMDSRPLGDTICDPGLTEWPEAQACWDARCVTCSRVLYDKKETLRAIRDCIDQLPIVIE</sequence>
<dbReference type="Gene3D" id="3.30.710.10">
    <property type="entry name" value="Potassium Channel Kv1.1, Chain A"/>
    <property type="match status" value="1"/>
</dbReference>
<dbReference type="SMART" id="SM00225">
    <property type="entry name" value="BTB"/>
    <property type="match status" value="1"/>
</dbReference>
<feature type="domain" description="BTB" evidence="1">
    <location>
        <begin position="28"/>
        <end position="86"/>
    </location>
</feature>
<reference evidence="2 3" key="1">
    <citation type="submission" date="2018-02" db="EMBL/GenBank/DDBJ databases">
        <title>Genome sequence of the basidiomycete white-rot fungus Phlebia centrifuga.</title>
        <authorList>
            <person name="Granchi Z."/>
            <person name="Peng M."/>
            <person name="de Vries R.P."/>
            <person name="Hilden K."/>
            <person name="Makela M.R."/>
            <person name="Grigoriev I."/>
            <person name="Riley R."/>
        </authorList>
    </citation>
    <scope>NUCLEOTIDE SEQUENCE [LARGE SCALE GENOMIC DNA]</scope>
    <source>
        <strain evidence="2 3">FBCC195</strain>
    </source>
</reference>
<dbReference type="InterPro" id="IPR000210">
    <property type="entry name" value="BTB/POZ_dom"/>
</dbReference>
<dbReference type="PROSITE" id="PS50097">
    <property type="entry name" value="BTB"/>
    <property type="match status" value="1"/>
</dbReference>
<comment type="caution">
    <text evidence="2">The sequence shown here is derived from an EMBL/GenBank/DDBJ whole genome shotgun (WGS) entry which is preliminary data.</text>
</comment>
<evidence type="ECO:0000313" key="2">
    <source>
        <dbReference type="EMBL" id="PSR79629.1"/>
    </source>
</evidence>